<dbReference type="AlphaFoldDB" id="A0A379WTI1"/>
<dbReference type="Proteomes" id="UP000254712">
    <property type="component" value="Unassembled WGS sequence"/>
</dbReference>
<dbReference type="InterPro" id="IPR006750">
    <property type="entry name" value="YdcZ"/>
</dbReference>
<protein>
    <submittedName>
        <fullName evidence="2">Membrane protein</fullName>
    </submittedName>
</protein>
<keyword evidence="1" id="KW-1133">Transmembrane helix</keyword>
<feature type="transmembrane region" description="Helical" evidence="1">
    <location>
        <begin position="34"/>
        <end position="55"/>
    </location>
</feature>
<evidence type="ECO:0000313" key="2">
    <source>
        <dbReference type="EMBL" id="SUH37409.1"/>
    </source>
</evidence>
<dbReference type="EMBL" id="UGXT01000002">
    <property type="protein sequence ID" value="SUH37409.1"/>
    <property type="molecule type" value="Genomic_DNA"/>
</dbReference>
<sequence length="107" mass="11818">MNQSLTLIFLIAAGVGLVVQNSIMVRITQTSSTILIAMLLNSLVGIVLFVTILWFKQGATGFGELVASVRWWTLIPVCWGHFLYLPALAGIRTLAPRRLSRYWSPAS</sequence>
<feature type="transmembrane region" description="Helical" evidence="1">
    <location>
        <begin position="6"/>
        <end position="27"/>
    </location>
</feature>
<keyword evidence="1" id="KW-0472">Membrane</keyword>
<feature type="transmembrane region" description="Helical" evidence="1">
    <location>
        <begin position="71"/>
        <end position="91"/>
    </location>
</feature>
<keyword evidence="1" id="KW-0812">Transmembrane</keyword>
<evidence type="ECO:0000256" key="1">
    <source>
        <dbReference type="SAM" id="Phobius"/>
    </source>
</evidence>
<evidence type="ECO:0000313" key="3">
    <source>
        <dbReference type="Proteomes" id="UP000254712"/>
    </source>
</evidence>
<gene>
    <name evidence="2" type="primary">ydcZ</name>
    <name evidence="2" type="ORF">NCTC8261_03705</name>
</gene>
<organism evidence="2 3">
    <name type="scientific">Salmonella enterica I</name>
    <dbReference type="NCBI Taxonomy" id="59201"/>
    <lineage>
        <taxon>Bacteria</taxon>
        <taxon>Pseudomonadati</taxon>
        <taxon>Pseudomonadota</taxon>
        <taxon>Gammaproteobacteria</taxon>
        <taxon>Enterobacterales</taxon>
        <taxon>Enterobacteriaceae</taxon>
        <taxon>Salmonella</taxon>
    </lineage>
</organism>
<proteinExistence type="predicted"/>
<reference evidence="2 3" key="1">
    <citation type="submission" date="2018-06" db="EMBL/GenBank/DDBJ databases">
        <authorList>
            <consortium name="Pathogen Informatics"/>
            <person name="Doyle S."/>
        </authorList>
    </citation>
    <scope>NUCLEOTIDE SEQUENCE [LARGE SCALE GENOMIC DNA]</scope>
    <source>
        <strain evidence="2 3">NCTC8261</strain>
    </source>
</reference>
<dbReference type="Pfam" id="PF04657">
    <property type="entry name" value="DMT_YdcZ"/>
    <property type="match status" value="1"/>
</dbReference>
<accession>A0A379WTI1</accession>
<name>A0A379WTI1_SALET</name>